<proteinExistence type="predicted"/>
<evidence type="ECO:0000313" key="1">
    <source>
        <dbReference type="EMBL" id="GBP69727.1"/>
    </source>
</evidence>
<keyword evidence="2" id="KW-1185">Reference proteome</keyword>
<reference evidence="1 2" key="1">
    <citation type="journal article" date="2019" name="Commun. Biol.">
        <title>The bagworm genome reveals a unique fibroin gene that provides high tensile strength.</title>
        <authorList>
            <person name="Kono N."/>
            <person name="Nakamura H."/>
            <person name="Ohtoshi R."/>
            <person name="Tomita M."/>
            <person name="Numata K."/>
            <person name="Arakawa K."/>
        </authorList>
    </citation>
    <scope>NUCLEOTIDE SEQUENCE [LARGE SCALE GENOMIC DNA]</scope>
</reference>
<dbReference type="EMBL" id="BGZK01001050">
    <property type="protein sequence ID" value="GBP69727.1"/>
    <property type="molecule type" value="Genomic_DNA"/>
</dbReference>
<dbReference type="AlphaFoldDB" id="A0A4C1Y5B3"/>
<organism evidence="1 2">
    <name type="scientific">Eumeta variegata</name>
    <name type="common">Bagworm moth</name>
    <name type="synonym">Eumeta japonica</name>
    <dbReference type="NCBI Taxonomy" id="151549"/>
    <lineage>
        <taxon>Eukaryota</taxon>
        <taxon>Metazoa</taxon>
        <taxon>Ecdysozoa</taxon>
        <taxon>Arthropoda</taxon>
        <taxon>Hexapoda</taxon>
        <taxon>Insecta</taxon>
        <taxon>Pterygota</taxon>
        <taxon>Neoptera</taxon>
        <taxon>Endopterygota</taxon>
        <taxon>Lepidoptera</taxon>
        <taxon>Glossata</taxon>
        <taxon>Ditrysia</taxon>
        <taxon>Tineoidea</taxon>
        <taxon>Psychidae</taxon>
        <taxon>Oiketicinae</taxon>
        <taxon>Eumeta</taxon>
    </lineage>
</organism>
<dbReference type="Proteomes" id="UP000299102">
    <property type="component" value="Unassembled WGS sequence"/>
</dbReference>
<accession>A0A4C1Y5B3</accession>
<gene>
    <name evidence="1" type="ORF">EVAR_79962_1</name>
</gene>
<comment type="caution">
    <text evidence="1">The sequence shown here is derived from an EMBL/GenBank/DDBJ whole genome shotgun (WGS) entry which is preliminary data.</text>
</comment>
<evidence type="ECO:0000313" key="2">
    <source>
        <dbReference type="Proteomes" id="UP000299102"/>
    </source>
</evidence>
<protein>
    <submittedName>
        <fullName evidence="1">Uncharacterized protein</fullName>
    </submittedName>
</protein>
<name>A0A4C1Y5B3_EUMVA</name>
<sequence>MADTHKKYKCATAWYDILHIHCIEEEFRHKASLESKDDLLPVPLREVQTLIKSLETKKSPRLDGISNKAIKCFFLFVLGLLVAQKLLLPSHLEKDRGVQLAFFADDTALNFHARRQKPILLHHLRAFDEQITATCIFWGDTTIFALGATHASYASGSSLTLISQPLHNSNTGSIGIKKMST</sequence>
<dbReference type="OrthoDB" id="10065625at2759"/>